<evidence type="ECO:0000256" key="7">
    <source>
        <dbReference type="ARBA" id="ARBA00023065"/>
    </source>
</evidence>
<evidence type="ECO:0000313" key="12">
    <source>
        <dbReference type="EMBL" id="SDI50555.1"/>
    </source>
</evidence>
<dbReference type="Pfam" id="PF13609">
    <property type="entry name" value="Porin_4"/>
    <property type="match status" value="1"/>
</dbReference>
<dbReference type="SUPFAM" id="SSF56935">
    <property type="entry name" value="Porins"/>
    <property type="match status" value="1"/>
</dbReference>
<dbReference type="InterPro" id="IPR050298">
    <property type="entry name" value="Gram-neg_bact_OMP"/>
</dbReference>
<dbReference type="GO" id="GO:0015288">
    <property type="term" value="F:porin activity"/>
    <property type="evidence" value="ECO:0007669"/>
    <property type="project" value="UniProtKB-KW"/>
</dbReference>
<evidence type="ECO:0000256" key="4">
    <source>
        <dbReference type="ARBA" id="ARBA00022452"/>
    </source>
</evidence>
<dbReference type="GO" id="GO:0009279">
    <property type="term" value="C:cell outer membrane"/>
    <property type="evidence" value="ECO:0007669"/>
    <property type="project" value="UniProtKB-SubCell"/>
</dbReference>
<dbReference type="Gene3D" id="2.40.160.10">
    <property type="entry name" value="Porin"/>
    <property type="match status" value="1"/>
</dbReference>
<evidence type="ECO:0000313" key="13">
    <source>
        <dbReference type="Proteomes" id="UP000198900"/>
    </source>
</evidence>
<protein>
    <submittedName>
        <fullName evidence="12">Outer membrane protein (Porin)</fullName>
    </submittedName>
</protein>
<keyword evidence="10" id="KW-0998">Cell outer membrane</keyword>
<dbReference type="PANTHER" id="PTHR34501:SF9">
    <property type="entry name" value="MAJOR OUTER MEMBRANE PROTEIN P.IA"/>
    <property type="match status" value="1"/>
</dbReference>
<dbReference type="RefSeq" id="WP_091783842.1">
    <property type="nucleotide sequence ID" value="NZ_FNDI01000018.1"/>
</dbReference>
<keyword evidence="7" id="KW-0406">Ion transport</keyword>
<feature type="domain" description="Porin" evidence="11">
    <location>
        <begin position="10"/>
        <end position="336"/>
    </location>
</feature>
<keyword evidence="3" id="KW-0813">Transport</keyword>
<evidence type="ECO:0000256" key="2">
    <source>
        <dbReference type="ARBA" id="ARBA00011233"/>
    </source>
</evidence>
<organism evidence="12 13">
    <name type="scientific">Paraburkholderia steynii</name>
    <dbReference type="NCBI Taxonomy" id="1245441"/>
    <lineage>
        <taxon>Bacteria</taxon>
        <taxon>Pseudomonadati</taxon>
        <taxon>Pseudomonadota</taxon>
        <taxon>Betaproteobacteria</taxon>
        <taxon>Burkholderiales</taxon>
        <taxon>Burkholderiaceae</taxon>
        <taxon>Paraburkholderia</taxon>
    </lineage>
</organism>
<keyword evidence="4" id="KW-1134">Transmembrane beta strand</keyword>
<keyword evidence="5" id="KW-0812">Transmembrane</keyword>
<dbReference type="EMBL" id="FNDI01000018">
    <property type="protein sequence ID" value="SDI50555.1"/>
    <property type="molecule type" value="Genomic_DNA"/>
</dbReference>
<dbReference type="Proteomes" id="UP000198900">
    <property type="component" value="Unassembled WGS sequence"/>
</dbReference>
<dbReference type="GO" id="GO:0046930">
    <property type="term" value="C:pore complex"/>
    <property type="evidence" value="ECO:0007669"/>
    <property type="project" value="UniProtKB-KW"/>
</dbReference>
<evidence type="ECO:0000256" key="9">
    <source>
        <dbReference type="ARBA" id="ARBA00023136"/>
    </source>
</evidence>
<evidence type="ECO:0000256" key="6">
    <source>
        <dbReference type="ARBA" id="ARBA00022729"/>
    </source>
</evidence>
<dbReference type="CDD" id="cd00342">
    <property type="entry name" value="gram_neg_porins"/>
    <property type="match status" value="1"/>
</dbReference>
<accession>A0A7Z7BB05</accession>
<evidence type="ECO:0000256" key="10">
    <source>
        <dbReference type="ARBA" id="ARBA00023237"/>
    </source>
</evidence>
<reference evidence="12" key="1">
    <citation type="submission" date="2016-10" db="EMBL/GenBank/DDBJ databases">
        <authorList>
            <person name="Varghese N."/>
            <person name="Submissions S."/>
        </authorList>
    </citation>
    <scope>NUCLEOTIDE SEQUENCE [LARGE SCALE GENOMIC DNA]</scope>
    <source>
        <strain evidence="12">YR281</strain>
    </source>
</reference>
<keyword evidence="6" id="KW-0732">Signal</keyword>
<keyword evidence="13" id="KW-1185">Reference proteome</keyword>
<dbReference type="InterPro" id="IPR023614">
    <property type="entry name" value="Porin_dom_sf"/>
</dbReference>
<dbReference type="AlphaFoldDB" id="A0A7Z7BB05"/>
<keyword evidence="9" id="KW-0472">Membrane</keyword>
<comment type="caution">
    <text evidence="12">The sequence shown here is derived from an EMBL/GenBank/DDBJ whole genome shotgun (WGS) entry which is preliminary data.</text>
</comment>
<name>A0A7Z7BB05_9BURK</name>
<evidence type="ECO:0000256" key="8">
    <source>
        <dbReference type="ARBA" id="ARBA00023114"/>
    </source>
</evidence>
<sequence length="368" mass="38322">MKEFVIACLAVSSCIAGQAHAEEGQPGGRVSLFGLADAGVSYVSNEGGNRNIKFDDGIVTPNLFGLRGTEDLGNGSYVLFQLFNQFSVGTGNIVGSGLFARTAYLGLENDGAGRLTLGNQYDFMSDMLFASGCDAARDVGGLYNFRNGPFQKLALPANPTGAFDWDRLAGSPVANSVKYVAPAFNGLRVGAMYGFGGGPGSLGVGSTESFGAQYAAGPFGAAAAYTNEKYPVSGGVPAASVRNWGVGAHYVIGSLNTSALITTVRNSASDGAVWMSEFGGTWHFDAALSLGIAYMYMKGNVSLDNNHAHQVTASLQYWLSKRTLVYASGAWQRANNGAQAQINGVLDPNGMSSNAVQSIARIGVQTAF</sequence>
<evidence type="ECO:0000256" key="3">
    <source>
        <dbReference type="ARBA" id="ARBA00022448"/>
    </source>
</evidence>
<proteinExistence type="predicted"/>
<comment type="subcellular location">
    <subcellularLocation>
        <location evidence="1">Cell outer membrane</location>
        <topology evidence="1">Multi-pass membrane protein</topology>
    </subcellularLocation>
</comment>
<dbReference type="InterPro" id="IPR033900">
    <property type="entry name" value="Gram_neg_porin_domain"/>
</dbReference>
<dbReference type="GO" id="GO:0006811">
    <property type="term" value="P:monoatomic ion transport"/>
    <property type="evidence" value="ECO:0007669"/>
    <property type="project" value="UniProtKB-KW"/>
</dbReference>
<evidence type="ECO:0000259" key="11">
    <source>
        <dbReference type="Pfam" id="PF13609"/>
    </source>
</evidence>
<comment type="subunit">
    <text evidence="2">Homotrimer.</text>
</comment>
<keyword evidence="8" id="KW-0626">Porin</keyword>
<gene>
    <name evidence="12" type="ORF">SAMN04487926_11857</name>
</gene>
<evidence type="ECO:0000256" key="5">
    <source>
        <dbReference type="ARBA" id="ARBA00022692"/>
    </source>
</evidence>
<evidence type="ECO:0000256" key="1">
    <source>
        <dbReference type="ARBA" id="ARBA00004571"/>
    </source>
</evidence>
<dbReference type="PANTHER" id="PTHR34501">
    <property type="entry name" value="PROTEIN YDDL-RELATED"/>
    <property type="match status" value="1"/>
</dbReference>